<evidence type="ECO:0000256" key="2">
    <source>
        <dbReference type="ARBA" id="ARBA00023136"/>
    </source>
</evidence>
<evidence type="ECO:0000313" key="5">
    <source>
        <dbReference type="EMBL" id="CBH74951.1"/>
    </source>
</evidence>
<accession>E6PER5</accession>
<keyword evidence="2" id="KW-0472">Membrane</keyword>
<dbReference type="InterPro" id="IPR004846">
    <property type="entry name" value="T2SS/T3SS_dom"/>
</dbReference>
<protein>
    <recommendedName>
        <fullName evidence="4">Type II/III secretion system secretin-like domain-containing protein</fullName>
    </recommendedName>
</protein>
<proteinExistence type="predicted"/>
<dbReference type="GO" id="GO:0016020">
    <property type="term" value="C:membrane"/>
    <property type="evidence" value="ECO:0007669"/>
    <property type="project" value="UniProtKB-SubCell"/>
</dbReference>
<dbReference type="AlphaFoldDB" id="E6PER5"/>
<dbReference type="InterPro" id="IPR038591">
    <property type="entry name" value="NolW-like_sf"/>
</dbReference>
<feature type="domain" description="Type II/III secretion system secretin-like" evidence="4">
    <location>
        <begin position="326"/>
        <end position="487"/>
    </location>
</feature>
<dbReference type="EMBL" id="CABL01000005">
    <property type="protein sequence ID" value="CBH74951.1"/>
    <property type="molecule type" value="Genomic_DNA"/>
</dbReference>
<gene>
    <name evidence="5" type="ORF">CARN1_0126</name>
</gene>
<evidence type="ECO:0000256" key="3">
    <source>
        <dbReference type="SAM" id="MobiDB-lite"/>
    </source>
</evidence>
<dbReference type="InterPro" id="IPR050810">
    <property type="entry name" value="Bact_Secretion_Sys_Channel"/>
</dbReference>
<evidence type="ECO:0000259" key="4">
    <source>
        <dbReference type="Pfam" id="PF00263"/>
    </source>
</evidence>
<dbReference type="PRINTS" id="PR00811">
    <property type="entry name" value="BCTERIALGSPD"/>
</dbReference>
<feature type="compositionally biased region" description="Low complexity" evidence="3">
    <location>
        <begin position="496"/>
        <end position="509"/>
    </location>
</feature>
<evidence type="ECO:0000256" key="1">
    <source>
        <dbReference type="ARBA" id="ARBA00004370"/>
    </source>
</evidence>
<dbReference type="Pfam" id="PF00263">
    <property type="entry name" value="Secretin"/>
    <property type="match status" value="1"/>
</dbReference>
<dbReference type="InterPro" id="IPR001775">
    <property type="entry name" value="GspD/PilQ"/>
</dbReference>
<comment type="subcellular location">
    <subcellularLocation>
        <location evidence="1">Membrane</location>
    </subcellularLocation>
</comment>
<dbReference type="Gene3D" id="3.30.1370.120">
    <property type="match status" value="1"/>
</dbReference>
<sequence length="517" mass="54897">MHRLTALCAALFFVYALVVPIHPALARETQLVAYSETPAADGSVQLILDFDGFAPSSQVVHAKRNDVKVLLFGVTRGKRLPGIFDPAGEILSAKIAPFVGIGLLVDIRLKNDVIPRVDTMGSRIVVHIPAYRSDQEAHLPGPVPTSAEGIKVIPLSYADVSEVAGLIKSGVTVPSVDNFRAQSPFAQPTPSSSMSSSSSYSSSSAAPSYVTLPTYALLPKNLPQGIFINDHVSVDRRLNAVILRGTPAEMAPYERLIRLVDTPQRSVLFQTQIVELTQTGQYDLGIDYSPSGHLATATFNAGTLPGAVSGNGKPTSGVALSAQLQALQQQGQAKILAQPRILALDNRMAAILSGEAVPIFTSVVVPSGGATIVQQQLQYINVGVSLEILPRIAADGEVTADIFSEVSSILSYVQTAPRIAVRQELTAATVRDGQSVIIGGLLQDQEIKTLSKVPGLGDIPILGAFFRQVNKTSQKTNLYLVITPHVLSKSFHSLDQPTTPTTPTTSPTPQSSPTPKP</sequence>
<feature type="region of interest" description="Disordered" evidence="3">
    <location>
        <begin position="492"/>
        <end position="517"/>
    </location>
</feature>
<organism evidence="5">
    <name type="scientific">mine drainage metagenome</name>
    <dbReference type="NCBI Taxonomy" id="410659"/>
    <lineage>
        <taxon>unclassified sequences</taxon>
        <taxon>metagenomes</taxon>
        <taxon>ecological metagenomes</taxon>
    </lineage>
</organism>
<dbReference type="PANTHER" id="PTHR30332:SF17">
    <property type="entry name" value="TYPE IV PILIATION SYSTEM PROTEIN DR_0774-RELATED"/>
    <property type="match status" value="1"/>
</dbReference>
<name>E6PER5_9ZZZZ</name>
<comment type="caution">
    <text evidence="5">The sequence shown here is derived from an EMBL/GenBank/DDBJ whole genome shotgun (WGS) entry which is preliminary data.</text>
</comment>
<dbReference type="GO" id="GO:0009306">
    <property type="term" value="P:protein secretion"/>
    <property type="evidence" value="ECO:0007669"/>
    <property type="project" value="InterPro"/>
</dbReference>
<reference evidence="5" key="1">
    <citation type="submission" date="2009-10" db="EMBL/GenBank/DDBJ databases">
        <title>Diversity of trophic interactions inside an arsenic-rich microbial ecosystem.</title>
        <authorList>
            <person name="Bertin P.N."/>
            <person name="Heinrich-Salmeron A."/>
            <person name="Pelletier E."/>
            <person name="Goulhen-Chollet F."/>
            <person name="Arsene-Ploetze F."/>
            <person name="Gallien S."/>
            <person name="Calteau A."/>
            <person name="Vallenet D."/>
            <person name="Casiot C."/>
            <person name="Chane-Woon-Ming B."/>
            <person name="Giloteaux L."/>
            <person name="Barakat M."/>
            <person name="Bonnefoy V."/>
            <person name="Bruneel O."/>
            <person name="Chandler M."/>
            <person name="Cleiss J."/>
            <person name="Duran R."/>
            <person name="Elbaz-Poulichet F."/>
            <person name="Fonknechten N."/>
            <person name="Lauga B."/>
            <person name="Mornico D."/>
            <person name="Ortet P."/>
            <person name="Schaeffer C."/>
            <person name="Siguier P."/>
            <person name="Alexander Thil Smith A."/>
            <person name="Van Dorsselaer A."/>
            <person name="Weissenbach J."/>
            <person name="Medigue C."/>
            <person name="Le Paslier D."/>
        </authorList>
    </citation>
    <scope>NUCLEOTIDE SEQUENCE</scope>
</reference>
<dbReference type="PANTHER" id="PTHR30332">
    <property type="entry name" value="PROBABLE GENERAL SECRETION PATHWAY PROTEIN D"/>
    <property type="match status" value="1"/>
</dbReference>
<dbReference type="GO" id="GO:0015627">
    <property type="term" value="C:type II protein secretion system complex"/>
    <property type="evidence" value="ECO:0007669"/>
    <property type="project" value="TreeGrafter"/>
</dbReference>